<gene>
    <name evidence="7" type="ORF">NU887_06590</name>
</gene>
<reference evidence="7" key="1">
    <citation type="submission" date="2022-08" db="EMBL/GenBank/DDBJ databases">
        <authorList>
            <person name="Zhang D."/>
        </authorList>
    </citation>
    <scope>NUCLEOTIDE SEQUENCE</scope>
    <source>
        <strain evidence="7">XJ19-11</strain>
    </source>
</reference>
<dbReference type="Pfam" id="PF02690">
    <property type="entry name" value="Na_Pi_cotrans"/>
    <property type="match status" value="2"/>
</dbReference>
<evidence type="ECO:0000256" key="6">
    <source>
        <dbReference type="SAM" id="Phobius"/>
    </source>
</evidence>
<dbReference type="GO" id="GO:0005436">
    <property type="term" value="F:sodium:phosphate symporter activity"/>
    <property type="evidence" value="ECO:0007669"/>
    <property type="project" value="InterPro"/>
</dbReference>
<accession>A0A9X2P7R6</accession>
<protein>
    <submittedName>
        <fullName evidence="7">Na/Pi symporter</fullName>
    </submittedName>
</protein>
<evidence type="ECO:0000256" key="3">
    <source>
        <dbReference type="ARBA" id="ARBA00022692"/>
    </source>
</evidence>
<evidence type="ECO:0000256" key="2">
    <source>
        <dbReference type="ARBA" id="ARBA00022475"/>
    </source>
</evidence>
<feature type="transmembrane region" description="Helical" evidence="6">
    <location>
        <begin position="216"/>
        <end position="238"/>
    </location>
</feature>
<keyword evidence="4 6" id="KW-1133">Transmembrane helix</keyword>
<evidence type="ECO:0000256" key="4">
    <source>
        <dbReference type="ARBA" id="ARBA00022989"/>
    </source>
</evidence>
<organism evidence="7 8">
    <name type="scientific">Aquiflexum gelatinilyticum</name>
    <dbReference type="NCBI Taxonomy" id="2961943"/>
    <lineage>
        <taxon>Bacteria</taxon>
        <taxon>Pseudomonadati</taxon>
        <taxon>Bacteroidota</taxon>
        <taxon>Cytophagia</taxon>
        <taxon>Cytophagales</taxon>
        <taxon>Cyclobacteriaceae</taxon>
        <taxon>Aquiflexum</taxon>
    </lineage>
</organism>
<feature type="transmembrane region" description="Helical" evidence="6">
    <location>
        <begin position="86"/>
        <end position="104"/>
    </location>
</feature>
<evidence type="ECO:0000256" key="1">
    <source>
        <dbReference type="ARBA" id="ARBA00004651"/>
    </source>
</evidence>
<dbReference type="RefSeq" id="WP_258422580.1">
    <property type="nucleotide sequence ID" value="NZ_JANSUY010000003.1"/>
</dbReference>
<keyword evidence="5 6" id="KW-0472">Membrane</keyword>
<dbReference type="PANTHER" id="PTHR10010:SF46">
    <property type="entry name" value="SODIUM-DEPENDENT PHOSPHATE TRANSPORT PROTEIN 2B"/>
    <property type="match status" value="1"/>
</dbReference>
<feature type="transmembrane region" description="Helical" evidence="6">
    <location>
        <begin position="111"/>
        <end position="131"/>
    </location>
</feature>
<dbReference type="EMBL" id="JANSUY010000003">
    <property type="protein sequence ID" value="MCR9014699.1"/>
    <property type="molecule type" value="Genomic_DNA"/>
</dbReference>
<keyword evidence="3 6" id="KW-0812">Transmembrane</keyword>
<dbReference type="AlphaFoldDB" id="A0A9X2P7R6"/>
<dbReference type="GO" id="GO:0044341">
    <property type="term" value="P:sodium-dependent phosphate transport"/>
    <property type="evidence" value="ECO:0007669"/>
    <property type="project" value="InterPro"/>
</dbReference>
<comment type="caution">
    <text evidence="7">The sequence shown here is derived from an EMBL/GenBank/DDBJ whole genome shotgun (WGS) entry which is preliminary data.</text>
</comment>
<evidence type="ECO:0000313" key="8">
    <source>
        <dbReference type="Proteomes" id="UP001142175"/>
    </source>
</evidence>
<evidence type="ECO:0000256" key="5">
    <source>
        <dbReference type="ARBA" id="ARBA00023136"/>
    </source>
</evidence>
<comment type="subcellular location">
    <subcellularLocation>
        <location evidence="1">Cell membrane</location>
        <topology evidence="1">Multi-pass membrane protein</topology>
    </subcellularLocation>
</comment>
<feature type="transmembrane region" description="Helical" evidence="6">
    <location>
        <begin position="284"/>
        <end position="306"/>
    </location>
</feature>
<dbReference type="Proteomes" id="UP001142175">
    <property type="component" value="Unassembled WGS sequence"/>
</dbReference>
<evidence type="ECO:0000313" key="7">
    <source>
        <dbReference type="EMBL" id="MCR9014699.1"/>
    </source>
</evidence>
<feature type="transmembrane region" description="Helical" evidence="6">
    <location>
        <begin position="250"/>
        <end position="272"/>
    </location>
</feature>
<dbReference type="NCBIfam" id="NF037997">
    <property type="entry name" value="Na_Pi_symport"/>
    <property type="match status" value="1"/>
</dbReference>
<dbReference type="GO" id="GO:0005886">
    <property type="term" value="C:plasma membrane"/>
    <property type="evidence" value="ECO:0007669"/>
    <property type="project" value="UniProtKB-SubCell"/>
</dbReference>
<name>A0A9X2P7R6_9BACT</name>
<sequence>MDHVDFDFWKFFAGIGIFLWGIFQLENAIKEIGGNSLKHLMHRFTGSAWKGILTGTLVTAILQSSSLVTLMVLAFLGAGVLNLKNALGVVLGANLGTTATAWIVATLGFKLSVEAFSLPFLGFGSFLFLFFKDRPFLKNFGGISIGFGLLFLGLDFMKTSIEEVAGSMDLESLQGYGTWLFLIVGLFITAVMQSSSAAIVIVLSTMDAGLIGLTEGAAMVIGANIGTTVTLGIGSLGGTADKKRLAFAHFLFNVVTGILIFLLLDWVLQFLMTVFSVEDPLMELVLFNTLLNAIGILLFYPFIAPLERFLKKLFKKDEPQGISKYIKNVSTKLPSVALEALEKEILLAYEATTNFIVNLLHNGETNNENISIWRKILYQPIDLLNEYSRIKSLEDEITKYHILLQEEFLSEKEAQKLTSLMLSLRTMVFAAKDIKDVMHNIRDMEDEEDRLVVELHGKIKSYIMSFLEKMDDYKNLETVPEKEPSWINENAKQYKIWISELYEDMKSNNLEFPISTLTNVLKQVISSMDNLGSAVIHWKHQKKEVIDVMP</sequence>
<proteinExistence type="predicted"/>
<keyword evidence="8" id="KW-1185">Reference proteome</keyword>
<dbReference type="PANTHER" id="PTHR10010">
    <property type="entry name" value="SOLUTE CARRIER FAMILY 34 SODIUM PHOSPHATE , MEMBER 2-RELATED"/>
    <property type="match status" value="1"/>
</dbReference>
<feature type="transmembrane region" description="Helical" evidence="6">
    <location>
        <begin position="51"/>
        <end position="80"/>
    </location>
</feature>
<keyword evidence="2" id="KW-1003">Cell membrane</keyword>
<feature type="transmembrane region" description="Helical" evidence="6">
    <location>
        <begin position="178"/>
        <end position="204"/>
    </location>
</feature>
<dbReference type="InterPro" id="IPR003841">
    <property type="entry name" value="Na/Pi_transpt"/>
</dbReference>